<evidence type="ECO:0000256" key="7">
    <source>
        <dbReference type="SAM" id="SignalP"/>
    </source>
</evidence>
<sequence length="571" mass="62659">MKFIGRLALLLTSTMAAIAAAQSPANQTYTNPVIPGWHSDPSCIRTPDGIFLCVASTFVAFPGLPIYASRNLVDWKLVSHVWSRESQLPGISWSTFNQMGGMYAATIRMHEGTYYVACEYLNAESVNEVLLGVLFKTTDPFSDEAWSDPVLFYPNRIDPDLFWDDDGKVYAATQGIVLQELNIETGELSQPAIELWNGTGGVWPEGPHFYKRDGWYYLLIAEGGTATDHAVTMARARNITGPYEPSPHNPHLTNRGTNELFQTVGHADLFQDGDGNWWGMCLATRSGPEYSHYPMGRETVLFPVTWEEGEWPVMQPVRGTMEGPLPVAENALDLPGYGPFVTAPQAVDFKAAGAAIPPNWMYWRVPRDDTFSVSQDRGLKIVPTRSNLTGEGHQDHETNGMRGLGFVGRRQTHTRFDFAVDLDFVPLKSGQEAGVTAFLTQYNHIDLSIIRQSCGKGRSIRLKTESQDVGVQPPAEVVKPVPEDWSDTIRLEIRAISATEYEFSAGPAEEGAAKITLGTVASRFVSGGKGPFTGTLVGVYATCNGQGEGEVCPEDAPAAYVSRVTYEGVEK</sequence>
<dbReference type="Pfam" id="PF17851">
    <property type="entry name" value="GH43_C2"/>
    <property type="match status" value="1"/>
</dbReference>
<dbReference type="PANTHER" id="PTHR42812">
    <property type="entry name" value="BETA-XYLOSIDASE"/>
    <property type="match status" value="1"/>
</dbReference>
<feature type="active site" description="Proton donor" evidence="4">
    <location>
        <position position="205"/>
    </location>
</feature>
<keyword evidence="7" id="KW-0732">Signal</keyword>
<feature type="site" description="Important for catalytic activity, responsible for pKa modulation of the active site Glu and correct orientation of both the proton donor and substrate" evidence="5">
    <location>
        <position position="158"/>
    </location>
</feature>
<dbReference type="PANTHER" id="PTHR42812:SF17">
    <property type="entry name" value="BETA-XYLOSIDASE C-TERMINAL CONCANAVALIN A-LIKE DOMAIN-CONTAINING PROTEIN-RELATED"/>
    <property type="match status" value="1"/>
</dbReference>
<evidence type="ECO:0000256" key="4">
    <source>
        <dbReference type="PIRSR" id="PIRSR606710-1"/>
    </source>
</evidence>
<reference evidence="9 10" key="1">
    <citation type="journal article" date="2019" name="Mol. Biol. Evol.">
        <title>Blast fungal genomes show frequent chromosomal changes, gene gains and losses, and effector gene turnover.</title>
        <authorList>
            <person name="Gomez Luciano L.B."/>
            <person name="Jason Tsai I."/>
            <person name="Chuma I."/>
            <person name="Tosa Y."/>
            <person name="Chen Y.H."/>
            <person name="Li J.Y."/>
            <person name="Li M.Y."/>
            <person name="Jade Lu M.Y."/>
            <person name="Nakayashiki H."/>
            <person name="Li W.H."/>
        </authorList>
    </citation>
    <scope>NUCLEOTIDE SEQUENCE [LARGE SCALE GENOMIC DNA]</scope>
    <source>
        <strain evidence="9">MZ5-1-6</strain>
    </source>
</reference>
<dbReference type="Gene3D" id="2.60.120.200">
    <property type="match status" value="1"/>
</dbReference>
<comment type="similarity">
    <text evidence="1 6">Belongs to the glycosyl hydrolase 43 family.</text>
</comment>
<keyword evidence="3 6" id="KW-0326">Glycosidase</keyword>
<dbReference type="CDD" id="cd18833">
    <property type="entry name" value="GH43_PcXyl-like"/>
    <property type="match status" value="1"/>
</dbReference>
<dbReference type="InterPro" id="IPR041542">
    <property type="entry name" value="GH43_C2"/>
</dbReference>
<evidence type="ECO:0000256" key="5">
    <source>
        <dbReference type="PIRSR" id="PIRSR606710-2"/>
    </source>
</evidence>
<feature type="active site" description="Proton acceptor" evidence="4">
    <location>
        <position position="40"/>
    </location>
</feature>
<evidence type="ECO:0000256" key="1">
    <source>
        <dbReference type="ARBA" id="ARBA00009865"/>
    </source>
</evidence>
<evidence type="ECO:0000256" key="3">
    <source>
        <dbReference type="ARBA" id="ARBA00023295"/>
    </source>
</evidence>
<evidence type="ECO:0000256" key="2">
    <source>
        <dbReference type="ARBA" id="ARBA00022801"/>
    </source>
</evidence>
<evidence type="ECO:0000313" key="9">
    <source>
        <dbReference type="EMBL" id="QBZ55017.1"/>
    </source>
</evidence>
<keyword evidence="2 6" id="KW-0378">Hydrolase</keyword>
<dbReference type="Gene3D" id="2.115.10.20">
    <property type="entry name" value="Glycosyl hydrolase domain, family 43"/>
    <property type="match status" value="1"/>
</dbReference>
<feature type="chain" id="PRO_5020815452" description="Beta-xylosidase C-terminal Concanavalin A-like domain-containing protein" evidence="7">
    <location>
        <begin position="22"/>
        <end position="571"/>
    </location>
</feature>
<accession>A0A4P7MY98</accession>
<gene>
    <name evidence="9" type="ORF">PoMZ_10733</name>
</gene>
<dbReference type="InterPro" id="IPR006710">
    <property type="entry name" value="Glyco_hydro_43"/>
</dbReference>
<dbReference type="SUPFAM" id="SSF75005">
    <property type="entry name" value="Arabinanase/levansucrase/invertase"/>
    <property type="match status" value="1"/>
</dbReference>
<dbReference type="Pfam" id="PF04616">
    <property type="entry name" value="Glyco_hydro_43"/>
    <property type="match status" value="1"/>
</dbReference>
<name>A0A4P7MY98_PYROR</name>
<evidence type="ECO:0000256" key="6">
    <source>
        <dbReference type="RuleBase" id="RU361187"/>
    </source>
</evidence>
<dbReference type="GO" id="GO:0004553">
    <property type="term" value="F:hydrolase activity, hydrolyzing O-glycosyl compounds"/>
    <property type="evidence" value="ECO:0007669"/>
    <property type="project" value="InterPro"/>
</dbReference>
<dbReference type="InterPro" id="IPR051795">
    <property type="entry name" value="Glycosyl_Hydrlase_43"/>
</dbReference>
<dbReference type="GO" id="GO:0005975">
    <property type="term" value="P:carbohydrate metabolic process"/>
    <property type="evidence" value="ECO:0007669"/>
    <property type="project" value="InterPro"/>
</dbReference>
<evidence type="ECO:0000259" key="8">
    <source>
        <dbReference type="Pfam" id="PF17851"/>
    </source>
</evidence>
<dbReference type="Proteomes" id="UP000294847">
    <property type="component" value="Chromosome 1"/>
</dbReference>
<dbReference type="EMBL" id="CP034204">
    <property type="protein sequence ID" value="QBZ55017.1"/>
    <property type="molecule type" value="Genomic_DNA"/>
</dbReference>
<evidence type="ECO:0000313" key="10">
    <source>
        <dbReference type="Proteomes" id="UP000294847"/>
    </source>
</evidence>
<dbReference type="SUPFAM" id="SSF49899">
    <property type="entry name" value="Concanavalin A-like lectins/glucanases"/>
    <property type="match status" value="1"/>
</dbReference>
<dbReference type="InterPro" id="IPR023296">
    <property type="entry name" value="Glyco_hydro_beta-prop_sf"/>
</dbReference>
<organism evidence="9 10">
    <name type="scientific">Pyricularia oryzae</name>
    <name type="common">Rice blast fungus</name>
    <name type="synonym">Magnaporthe oryzae</name>
    <dbReference type="NCBI Taxonomy" id="318829"/>
    <lineage>
        <taxon>Eukaryota</taxon>
        <taxon>Fungi</taxon>
        <taxon>Dikarya</taxon>
        <taxon>Ascomycota</taxon>
        <taxon>Pezizomycotina</taxon>
        <taxon>Sordariomycetes</taxon>
        <taxon>Sordariomycetidae</taxon>
        <taxon>Magnaporthales</taxon>
        <taxon>Pyriculariaceae</taxon>
        <taxon>Pyricularia</taxon>
    </lineage>
</organism>
<proteinExistence type="inferred from homology"/>
<dbReference type="AlphaFoldDB" id="A0A4P7MY98"/>
<protein>
    <recommendedName>
        <fullName evidence="8">Beta-xylosidase C-terminal Concanavalin A-like domain-containing protein</fullName>
    </recommendedName>
</protein>
<dbReference type="InterPro" id="IPR013320">
    <property type="entry name" value="ConA-like_dom_sf"/>
</dbReference>
<feature type="signal peptide" evidence="7">
    <location>
        <begin position="1"/>
        <end position="21"/>
    </location>
</feature>
<feature type="domain" description="Beta-xylosidase C-terminal Concanavalin A-like" evidence="8">
    <location>
        <begin position="354"/>
        <end position="549"/>
    </location>
</feature>